<dbReference type="EMBL" id="JAHDVG010000483">
    <property type="protein sequence ID" value="KAH1171712.1"/>
    <property type="molecule type" value="Genomic_DNA"/>
</dbReference>
<name>A0A9D3X140_9SAUR</name>
<evidence type="ECO:0000313" key="2">
    <source>
        <dbReference type="Proteomes" id="UP000827986"/>
    </source>
</evidence>
<proteinExistence type="predicted"/>
<sequence>MHDSCHSCGIYCTSAATAAWVRAWVRLCASLSHLNPFIVLVVQPNSFSSFNVNNLPKCCGDGDRQRMLLAVLSHNSAHRWPYGDGHSPQTRADMQLISS</sequence>
<protein>
    <submittedName>
        <fullName evidence="1">Uncharacterized protein</fullName>
    </submittedName>
</protein>
<comment type="caution">
    <text evidence="1">The sequence shown here is derived from an EMBL/GenBank/DDBJ whole genome shotgun (WGS) entry which is preliminary data.</text>
</comment>
<gene>
    <name evidence="1" type="ORF">KIL84_007330</name>
</gene>
<accession>A0A9D3X140</accession>
<reference evidence="1" key="1">
    <citation type="submission" date="2021-09" db="EMBL/GenBank/DDBJ databases">
        <title>The genome of Mauremys mutica provides insights into the evolution of semi-aquatic lifestyle.</title>
        <authorList>
            <person name="Gong S."/>
            <person name="Gao Y."/>
        </authorList>
    </citation>
    <scope>NUCLEOTIDE SEQUENCE</scope>
    <source>
        <strain evidence="1">MM-2020</strain>
        <tissue evidence="1">Muscle</tissue>
    </source>
</reference>
<keyword evidence="2" id="KW-1185">Reference proteome</keyword>
<dbReference type="Proteomes" id="UP000827986">
    <property type="component" value="Unassembled WGS sequence"/>
</dbReference>
<dbReference type="AlphaFoldDB" id="A0A9D3X140"/>
<organism evidence="1 2">
    <name type="scientific">Mauremys mutica</name>
    <name type="common">yellowpond turtle</name>
    <dbReference type="NCBI Taxonomy" id="74926"/>
    <lineage>
        <taxon>Eukaryota</taxon>
        <taxon>Metazoa</taxon>
        <taxon>Chordata</taxon>
        <taxon>Craniata</taxon>
        <taxon>Vertebrata</taxon>
        <taxon>Euteleostomi</taxon>
        <taxon>Archelosauria</taxon>
        <taxon>Testudinata</taxon>
        <taxon>Testudines</taxon>
        <taxon>Cryptodira</taxon>
        <taxon>Durocryptodira</taxon>
        <taxon>Testudinoidea</taxon>
        <taxon>Geoemydidae</taxon>
        <taxon>Geoemydinae</taxon>
        <taxon>Mauremys</taxon>
    </lineage>
</organism>
<evidence type="ECO:0000313" key="1">
    <source>
        <dbReference type="EMBL" id="KAH1171712.1"/>
    </source>
</evidence>